<dbReference type="PANTHER" id="PTHR33452">
    <property type="entry name" value="OXIDOREDUCTASE CATD-RELATED"/>
    <property type="match status" value="1"/>
</dbReference>
<evidence type="ECO:0000256" key="2">
    <source>
        <dbReference type="ARBA" id="ARBA00006679"/>
    </source>
</evidence>
<dbReference type="InterPro" id="IPR032808">
    <property type="entry name" value="DoxX"/>
</dbReference>
<evidence type="ECO:0000256" key="1">
    <source>
        <dbReference type="ARBA" id="ARBA00004651"/>
    </source>
</evidence>
<name>A0ABQ1QGJ4_9BACI</name>
<feature type="transmembrane region" description="Helical" evidence="7">
    <location>
        <begin position="12"/>
        <end position="29"/>
    </location>
</feature>
<organism evidence="8 9">
    <name type="scientific">Pontibacillus salipaludis</name>
    <dbReference type="NCBI Taxonomy" id="1697394"/>
    <lineage>
        <taxon>Bacteria</taxon>
        <taxon>Bacillati</taxon>
        <taxon>Bacillota</taxon>
        <taxon>Bacilli</taxon>
        <taxon>Bacillales</taxon>
        <taxon>Bacillaceae</taxon>
        <taxon>Pontibacillus</taxon>
    </lineage>
</organism>
<evidence type="ECO:0008006" key="10">
    <source>
        <dbReference type="Google" id="ProtNLM"/>
    </source>
</evidence>
<evidence type="ECO:0000256" key="4">
    <source>
        <dbReference type="ARBA" id="ARBA00022692"/>
    </source>
</evidence>
<comment type="subcellular location">
    <subcellularLocation>
        <location evidence="1">Cell membrane</location>
        <topology evidence="1">Multi-pass membrane protein</topology>
    </subcellularLocation>
</comment>
<evidence type="ECO:0000313" key="9">
    <source>
        <dbReference type="Proteomes" id="UP000642571"/>
    </source>
</evidence>
<evidence type="ECO:0000313" key="8">
    <source>
        <dbReference type="EMBL" id="GGD24384.1"/>
    </source>
</evidence>
<gene>
    <name evidence="8" type="ORF">GCM10011389_35280</name>
</gene>
<comment type="caution">
    <text evidence="8">The sequence shown here is derived from an EMBL/GenBank/DDBJ whole genome shotgun (WGS) entry which is preliminary data.</text>
</comment>
<dbReference type="Proteomes" id="UP000642571">
    <property type="component" value="Unassembled WGS sequence"/>
</dbReference>
<comment type="similarity">
    <text evidence="2">Belongs to the DoxX family.</text>
</comment>
<dbReference type="PANTHER" id="PTHR33452:SF1">
    <property type="entry name" value="INNER MEMBRANE PROTEIN YPHA-RELATED"/>
    <property type="match status" value="1"/>
</dbReference>
<dbReference type="Pfam" id="PF07681">
    <property type="entry name" value="DoxX"/>
    <property type="match status" value="1"/>
</dbReference>
<sequence>MSHKRHQIGIFLLRLFLGFTVFIHGLTKFKIGMGNTSIALESITIPMSLLYSIGIIEVIGGLFLMIGFKVQITSSIIAVVMLLSITQLKLPIGFLGTNLRAGFELDLALLSIAGFLALDGKTPFAIENITFQSDECYKCPEV</sequence>
<dbReference type="EMBL" id="BMIN01000020">
    <property type="protein sequence ID" value="GGD24384.1"/>
    <property type="molecule type" value="Genomic_DNA"/>
</dbReference>
<keyword evidence="3" id="KW-1003">Cell membrane</keyword>
<evidence type="ECO:0000256" key="3">
    <source>
        <dbReference type="ARBA" id="ARBA00022475"/>
    </source>
</evidence>
<dbReference type="RefSeq" id="WP_188655692.1">
    <property type="nucleotide sequence ID" value="NZ_BMIN01000020.1"/>
</dbReference>
<evidence type="ECO:0000256" key="6">
    <source>
        <dbReference type="ARBA" id="ARBA00023136"/>
    </source>
</evidence>
<feature type="transmembrane region" description="Helical" evidence="7">
    <location>
        <begin position="49"/>
        <end position="68"/>
    </location>
</feature>
<accession>A0ABQ1QGJ4</accession>
<evidence type="ECO:0000256" key="7">
    <source>
        <dbReference type="SAM" id="Phobius"/>
    </source>
</evidence>
<keyword evidence="4 7" id="KW-0812">Transmembrane</keyword>
<reference evidence="9" key="1">
    <citation type="journal article" date="2019" name="Int. J. Syst. Evol. Microbiol.">
        <title>The Global Catalogue of Microorganisms (GCM) 10K type strain sequencing project: providing services to taxonomists for standard genome sequencing and annotation.</title>
        <authorList>
            <consortium name="The Broad Institute Genomics Platform"/>
            <consortium name="The Broad Institute Genome Sequencing Center for Infectious Disease"/>
            <person name="Wu L."/>
            <person name="Ma J."/>
        </authorList>
    </citation>
    <scope>NUCLEOTIDE SEQUENCE [LARGE SCALE GENOMIC DNA]</scope>
    <source>
        <strain evidence="9">CGMCC 1.15353</strain>
    </source>
</reference>
<keyword evidence="5 7" id="KW-1133">Transmembrane helix</keyword>
<evidence type="ECO:0000256" key="5">
    <source>
        <dbReference type="ARBA" id="ARBA00022989"/>
    </source>
</evidence>
<keyword evidence="9" id="KW-1185">Reference proteome</keyword>
<dbReference type="InterPro" id="IPR051907">
    <property type="entry name" value="DoxX-like_oxidoreductase"/>
</dbReference>
<protein>
    <recommendedName>
        <fullName evidence="10">Oxidoreductase</fullName>
    </recommendedName>
</protein>
<feature type="transmembrane region" description="Helical" evidence="7">
    <location>
        <begin position="75"/>
        <end position="95"/>
    </location>
</feature>
<proteinExistence type="inferred from homology"/>
<keyword evidence="6 7" id="KW-0472">Membrane</keyword>